<organism evidence="3 4">
    <name type="scientific">Prorocentrum cordatum</name>
    <dbReference type="NCBI Taxonomy" id="2364126"/>
    <lineage>
        <taxon>Eukaryota</taxon>
        <taxon>Sar</taxon>
        <taxon>Alveolata</taxon>
        <taxon>Dinophyceae</taxon>
        <taxon>Prorocentrales</taxon>
        <taxon>Prorocentraceae</taxon>
        <taxon>Prorocentrum</taxon>
    </lineage>
</organism>
<dbReference type="Proteomes" id="UP001189429">
    <property type="component" value="Unassembled WGS sequence"/>
</dbReference>
<evidence type="ECO:0000313" key="3">
    <source>
        <dbReference type="EMBL" id="CAK0791262.1"/>
    </source>
</evidence>
<reference evidence="3" key="1">
    <citation type="submission" date="2023-10" db="EMBL/GenBank/DDBJ databases">
        <authorList>
            <person name="Chen Y."/>
            <person name="Shah S."/>
            <person name="Dougan E. K."/>
            <person name="Thang M."/>
            <person name="Chan C."/>
        </authorList>
    </citation>
    <scope>NUCLEOTIDE SEQUENCE [LARGE SCALE GENOMIC DNA]</scope>
</reference>
<feature type="non-terminal residue" evidence="3">
    <location>
        <position position="1"/>
    </location>
</feature>
<sequence length="270" mass="28507">RISGLARRAPKEIYQSTWARRRTSAAAPPALRPRGPRGEPSAFAAMTPVLPRLLLPALLAAPAVLLCGCGKSGGSAASAADEEIPGAEPNTTSQAEGQPGGGPMKRQAGGQPGGGPMAEGQPGGGPMKRQAGGQPGGEEAPAAAKPRVDPSTWSETKKNTLITMEPTSCKSYAGKSRGKIRTFFGIGDNSYQAEVDKIGKVCGDYASLQKQAQKKKKEVEKLKTELKNVEAERDDWMKAIREAVGEIKRKGSAIDEVARLLDEHEQKRGK</sequence>
<protein>
    <submittedName>
        <fullName evidence="3">Uncharacterized protein</fullName>
    </submittedName>
</protein>
<evidence type="ECO:0000256" key="1">
    <source>
        <dbReference type="SAM" id="Coils"/>
    </source>
</evidence>
<comment type="caution">
    <text evidence="3">The sequence shown here is derived from an EMBL/GenBank/DDBJ whole genome shotgun (WGS) entry which is preliminary data.</text>
</comment>
<feature type="compositionally biased region" description="Low complexity" evidence="2">
    <location>
        <begin position="24"/>
        <end position="33"/>
    </location>
</feature>
<feature type="region of interest" description="Disordered" evidence="2">
    <location>
        <begin position="72"/>
        <end position="160"/>
    </location>
</feature>
<feature type="compositionally biased region" description="Polar residues" evidence="2">
    <location>
        <begin position="151"/>
        <end position="160"/>
    </location>
</feature>
<evidence type="ECO:0000256" key="2">
    <source>
        <dbReference type="SAM" id="MobiDB-lite"/>
    </source>
</evidence>
<name>A0ABN9PGS3_9DINO</name>
<feature type="region of interest" description="Disordered" evidence="2">
    <location>
        <begin position="1"/>
        <end position="42"/>
    </location>
</feature>
<feature type="compositionally biased region" description="Gly residues" evidence="2">
    <location>
        <begin position="110"/>
        <end position="126"/>
    </location>
</feature>
<evidence type="ECO:0000313" key="4">
    <source>
        <dbReference type="Proteomes" id="UP001189429"/>
    </source>
</evidence>
<proteinExistence type="predicted"/>
<keyword evidence="1" id="KW-0175">Coiled coil</keyword>
<dbReference type="EMBL" id="CAUYUJ010000553">
    <property type="protein sequence ID" value="CAK0791262.1"/>
    <property type="molecule type" value="Genomic_DNA"/>
</dbReference>
<accession>A0ABN9PGS3</accession>
<feature type="coiled-coil region" evidence="1">
    <location>
        <begin position="205"/>
        <end position="246"/>
    </location>
</feature>
<gene>
    <name evidence="3" type="ORF">PCOR1329_LOCUS2213</name>
</gene>
<keyword evidence="4" id="KW-1185">Reference proteome</keyword>